<dbReference type="GO" id="GO:0008740">
    <property type="term" value="F:L-rhamnose isomerase activity"/>
    <property type="evidence" value="ECO:0007669"/>
    <property type="project" value="TreeGrafter"/>
</dbReference>
<evidence type="ECO:0000313" key="6">
    <source>
        <dbReference type="Proteomes" id="UP000007881"/>
    </source>
</evidence>
<dbReference type="InterPro" id="IPR050337">
    <property type="entry name" value="L-rhamnose_isomerase"/>
</dbReference>
<accession>I0IIK5</accession>
<keyword evidence="6" id="KW-1185">Reference proteome</keyword>
<keyword evidence="1" id="KW-0479">Metal-binding</keyword>
<dbReference type="InterPro" id="IPR036237">
    <property type="entry name" value="Xyl_isomerase-like_sf"/>
</dbReference>
<dbReference type="AlphaFoldDB" id="I0IIK5"/>
<dbReference type="GO" id="GO:0019324">
    <property type="term" value="P:L-lyxose metabolic process"/>
    <property type="evidence" value="ECO:0007669"/>
    <property type="project" value="TreeGrafter"/>
</dbReference>
<dbReference type="HOGENOM" id="CLU_059875_0_0_0"/>
<keyword evidence="3 5" id="KW-0413">Isomerase</keyword>
<evidence type="ECO:0000259" key="4">
    <source>
        <dbReference type="Pfam" id="PF01261"/>
    </source>
</evidence>
<evidence type="ECO:0000256" key="2">
    <source>
        <dbReference type="ARBA" id="ARBA00023211"/>
    </source>
</evidence>
<dbReference type="STRING" id="1142394.PSMK_29340"/>
<dbReference type="PANTHER" id="PTHR30268">
    <property type="entry name" value="L-RHAMNOSE ISOMERASE"/>
    <property type="match status" value="1"/>
</dbReference>
<dbReference type="Proteomes" id="UP000007881">
    <property type="component" value="Chromosome"/>
</dbReference>
<sequence length="409" mass="44174">MPSTPAHDRALSALDRFRVELPSWGFADTGTRFGKFFQDAAASNLEEKLHDAGHVHQLTAACPTVAVHVLWDFDDASDTSSAEKTKKMAADHGVSIGSVNPNLFQDQEYRHGSLCSPDASARERAMTHCRESIALGAAVGSKSLAMWMADGTNYPGQDSIRRRFGALKEAYVQLASHMRDAWPGATFLAEYKPFEPAFYQTDIPDWGASLLLCQAAGDNAKVLVDTGHHLPGCNIEQIVALLLAEGRLGGFHFNDRKYADDDLTLGSIDPYAVFRIFHEIASFEHDTGLAPGGAGVDYMIDQSHNLKPKLEAMVQTVCEAQKQFAKAQLVDRAKLAEFQGAGDLVGAETVLKEAYEADVSGLLAEWRRAHGAAEDPLATLRSSGVIEQLGKERAAAREAAGGQRGGGYA</sequence>
<dbReference type="GO" id="GO:0046872">
    <property type="term" value="F:metal ion binding"/>
    <property type="evidence" value="ECO:0007669"/>
    <property type="project" value="UniProtKB-KW"/>
</dbReference>
<organism evidence="5 6">
    <name type="scientific">Phycisphaera mikurensis (strain NBRC 102666 / KCTC 22515 / FYK2301M01)</name>
    <dbReference type="NCBI Taxonomy" id="1142394"/>
    <lineage>
        <taxon>Bacteria</taxon>
        <taxon>Pseudomonadati</taxon>
        <taxon>Planctomycetota</taxon>
        <taxon>Phycisphaerae</taxon>
        <taxon>Phycisphaerales</taxon>
        <taxon>Phycisphaeraceae</taxon>
        <taxon>Phycisphaera</taxon>
    </lineage>
</organism>
<dbReference type="SUPFAM" id="SSF51658">
    <property type="entry name" value="Xylose isomerase-like"/>
    <property type="match status" value="1"/>
</dbReference>
<dbReference type="EC" id="5.3.1.-" evidence="5"/>
<dbReference type="GO" id="GO:0019301">
    <property type="term" value="P:rhamnose catabolic process"/>
    <property type="evidence" value="ECO:0007669"/>
    <property type="project" value="TreeGrafter"/>
</dbReference>
<keyword evidence="2" id="KW-0464">Manganese</keyword>
<dbReference type="EMBL" id="AP012338">
    <property type="protein sequence ID" value="BAM05093.1"/>
    <property type="molecule type" value="Genomic_DNA"/>
</dbReference>
<gene>
    <name evidence="5" type="ordered locus">PSMK_29340</name>
</gene>
<evidence type="ECO:0000313" key="5">
    <source>
        <dbReference type="EMBL" id="BAM05093.1"/>
    </source>
</evidence>
<dbReference type="InterPro" id="IPR013022">
    <property type="entry name" value="Xyl_isomerase-like_TIM-brl"/>
</dbReference>
<evidence type="ECO:0000256" key="1">
    <source>
        <dbReference type="ARBA" id="ARBA00022723"/>
    </source>
</evidence>
<protein>
    <submittedName>
        <fullName evidence="5">Putative sugar isomerase</fullName>
        <ecNumber evidence="5">5.3.1.-</ecNumber>
    </submittedName>
</protein>
<dbReference type="Gene3D" id="3.20.20.150">
    <property type="entry name" value="Divalent-metal-dependent TIM barrel enzymes"/>
    <property type="match status" value="1"/>
</dbReference>
<reference evidence="5 6" key="1">
    <citation type="submission" date="2012-02" db="EMBL/GenBank/DDBJ databases">
        <title>Complete genome sequence of Phycisphaera mikurensis NBRC 102666.</title>
        <authorList>
            <person name="Ankai A."/>
            <person name="Hosoyama A."/>
            <person name="Terui Y."/>
            <person name="Sekine M."/>
            <person name="Fukai R."/>
            <person name="Kato Y."/>
            <person name="Nakamura S."/>
            <person name="Yamada-Narita S."/>
            <person name="Kawakoshi A."/>
            <person name="Fukunaga Y."/>
            <person name="Yamazaki S."/>
            <person name="Fujita N."/>
        </authorList>
    </citation>
    <scope>NUCLEOTIDE SEQUENCE [LARGE SCALE GENOMIC DNA]</scope>
    <source>
        <strain evidence="6">NBRC 102666 / KCTC 22515 / FYK2301M01</strain>
    </source>
</reference>
<dbReference type="Pfam" id="PF01261">
    <property type="entry name" value="AP_endonuc_2"/>
    <property type="match status" value="1"/>
</dbReference>
<evidence type="ECO:0000256" key="3">
    <source>
        <dbReference type="ARBA" id="ARBA00023235"/>
    </source>
</evidence>
<dbReference type="RefSeq" id="WP_014438301.1">
    <property type="nucleotide sequence ID" value="NC_017080.1"/>
</dbReference>
<feature type="domain" description="Xylose isomerase-like TIM barrel" evidence="4">
    <location>
        <begin position="74"/>
        <end position="280"/>
    </location>
</feature>
<name>I0IIK5_PHYMF</name>
<dbReference type="KEGG" id="phm:PSMK_29340"/>
<dbReference type="eggNOG" id="COG4952">
    <property type="taxonomic scope" value="Bacteria"/>
</dbReference>
<dbReference type="OrthoDB" id="5174871at2"/>
<dbReference type="PANTHER" id="PTHR30268:SF0">
    <property type="entry name" value="L-RHAMNOSE ISOMERASE"/>
    <property type="match status" value="1"/>
</dbReference>
<proteinExistence type="predicted"/>